<evidence type="ECO:0000256" key="4">
    <source>
        <dbReference type="ARBA" id="ARBA00022989"/>
    </source>
</evidence>
<sequence length="682" mass="72664">MAVGALTMEVRALIRHQPDRRLSADWRGPPVLVADDALQASGLILPGSRLDYEYRVRTDLAPSQWREAFVGAFPGSDWEVHTFSNRSERLARVLDQVASGLLLIGFSALFIGGLGVYNSIQAYLQGRLGTIATLRALGLRNRRLATLYLLQIAMLSGGASLAGMLLGGVLALAGTTAAARRLPVATSLGELALPLATAFVFGLLTAFTFALPALGRALSVPPAALFRGLDGGRTVTPRGYWLATASGALMIVVLVLSSLPDPLFGLGFVAVVALLLALLDGLVRGLRRLARALDGRPFLNGRFALRLALANLHRPDSPLRATLLSLGSALTLLVACTLIVAALLRAINEMLPEEAPALVFYDISADQRAAVTAAVEEAGSLQRLELAPLVLGRLAAVNGERLADSGDPERALEARDEHKLSYRAGNIDAVILERGDWWPQDGSDGPWVVMEDREADQLGLEVGDRLRFSISGAELEAKLGGIYRQKGMQTRFWFEAILSDGALDPFISRYVGAAYLDPDEAVAVQNRVAALAPNIVTVRTEAILEEARLLLGKASAGLTVVAVISLSASLLVLASLLATTRARQVYSATVLHTLGVRLAVIRRSLQLEYLLLALVSSSLATGLGAAIALPLLQYRIKLPANDLLWLGALTALLVSTLSLGLGARYLLRRLRLSPASLLRDGG</sequence>
<feature type="transmembrane region" description="Helical" evidence="6">
    <location>
        <begin position="263"/>
        <end position="283"/>
    </location>
</feature>
<evidence type="ECO:0000256" key="3">
    <source>
        <dbReference type="ARBA" id="ARBA00022692"/>
    </source>
</evidence>
<feature type="transmembrane region" description="Helical" evidence="6">
    <location>
        <begin position="556"/>
        <end position="578"/>
    </location>
</feature>
<dbReference type="InterPro" id="IPR038766">
    <property type="entry name" value="Membrane_comp_ABC_pdt"/>
</dbReference>
<evidence type="ECO:0000313" key="9">
    <source>
        <dbReference type="Proteomes" id="UP001596422"/>
    </source>
</evidence>
<reference evidence="9" key="1">
    <citation type="journal article" date="2019" name="Int. J. Syst. Evol. Microbiol.">
        <title>The Global Catalogue of Microorganisms (GCM) 10K type strain sequencing project: providing services to taxonomists for standard genome sequencing and annotation.</title>
        <authorList>
            <consortium name="The Broad Institute Genomics Platform"/>
            <consortium name="The Broad Institute Genome Sequencing Center for Infectious Disease"/>
            <person name="Wu L."/>
            <person name="Ma J."/>
        </authorList>
    </citation>
    <scope>NUCLEOTIDE SEQUENCE [LARGE SCALE GENOMIC DNA]</scope>
    <source>
        <strain evidence="9">NBRC 111756</strain>
    </source>
</reference>
<feature type="transmembrane region" description="Helical" evidence="6">
    <location>
        <begin position="147"/>
        <end position="173"/>
    </location>
</feature>
<feature type="transmembrane region" description="Helical" evidence="6">
    <location>
        <begin position="644"/>
        <end position="667"/>
    </location>
</feature>
<dbReference type="Proteomes" id="UP001596422">
    <property type="component" value="Unassembled WGS sequence"/>
</dbReference>
<comment type="subcellular location">
    <subcellularLocation>
        <location evidence="1">Cell membrane</location>
        <topology evidence="1">Multi-pass membrane protein</topology>
    </subcellularLocation>
</comment>
<feature type="transmembrane region" description="Helical" evidence="6">
    <location>
        <begin position="97"/>
        <end position="117"/>
    </location>
</feature>
<gene>
    <name evidence="8" type="ORF">ACFQDL_20490</name>
</gene>
<dbReference type="Pfam" id="PF02687">
    <property type="entry name" value="FtsX"/>
    <property type="match status" value="1"/>
</dbReference>
<evidence type="ECO:0000256" key="1">
    <source>
        <dbReference type="ARBA" id="ARBA00004651"/>
    </source>
</evidence>
<keyword evidence="3 6" id="KW-0812">Transmembrane</keyword>
<comment type="caution">
    <text evidence="8">The sequence shown here is derived from an EMBL/GenBank/DDBJ whole genome shotgun (WGS) entry which is preliminary data.</text>
</comment>
<proteinExistence type="predicted"/>
<evidence type="ECO:0000256" key="6">
    <source>
        <dbReference type="SAM" id="Phobius"/>
    </source>
</evidence>
<evidence type="ECO:0000313" key="8">
    <source>
        <dbReference type="EMBL" id="MFC6672178.1"/>
    </source>
</evidence>
<feature type="transmembrane region" description="Helical" evidence="6">
    <location>
        <begin position="193"/>
        <end position="218"/>
    </location>
</feature>
<accession>A0ABW2A3V4</accession>
<feature type="transmembrane region" description="Helical" evidence="6">
    <location>
        <begin position="609"/>
        <end position="632"/>
    </location>
</feature>
<feature type="transmembrane region" description="Helical" evidence="6">
    <location>
        <begin position="239"/>
        <end position="257"/>
    </location>
</feature>
<dbReference type="EMBL" id="JBHSWE010000001">
    <property type="protein sequence ID" value="MFC6672178.1"/>
    <property type="molecule type" value="Genomic_DNA"/>
</dbReference>
<protein>
    <submittedName>
        <fullName evidence="8">ABC transporter permease</fullName>
    </submittedName>
</protein>
<feature type="domain" description="ABC3 transporter permease C-terminal" evidence="7">
    <location>
        <begin position="103"/>
        <end position="221"/>
    </location>
</feature>
<keyword evidence="9" id="KW-1185">Reference proteome</keyword>
<evidence type="ECO:0000256" key="5">
    <source>
        <dbReference type="ARBA" id="ARBA00023136"/>
    </source>
</evidence>
<keyword evidence="5 6" id="KW-0472">Membrane</keyword>
<keyword evidence="2" id="KW-1003">Cell membrane</keyword>
<evidence type="ECO:0000259" key="7">
    <source>
        <dbReference type="Pfam" id="PF02687"/>
    </source>
</evidence>
<dbReference type="RefSeq" id="WP_379910635.1">
    <property type="nucleotide sequence ID" value="NZ_JBHSWE010000001.1"/>
</dbReference>
<name>A0ABW2A3V4_9GAMM</name>
<keyword evidence="4 6" id="KW-1133">Transmembrane helix</keyword>
<organism evidence="8 9">
    <name type="scientific">Marinobacterium aestuariivivens</name>
    <dbReference type="NCBI Taxonomy" id="1698799"/>
    <lineage>
        <taxon>Bacteria</taxon>
        <taxon>Pseudomonadati</taxon>
        <taxon>Pseudomonadota</taxon>
        <taxon>Gammaproteobacteria</taxon>
        <taxon>Oceanospirillales</taxon>
        <taxon>Oceanospirillaceae</taxon>
        <taxon>Marinobacterium</taxon>
    </lineage>
</organism>
<dbReference type="InterPro" id="IPR003838">
    <property type="entry name" value="ABC3_permease_C"/>
</dbReference>
<feature type="transmembrane region" description="Helical" evidence="6">
    <location>
        <begin position="323"/>
        <end position="344"/>
    </location>
</feature>
<dbReference type="PANTHER" id="PTHR30287:SF1">
    <property type="entry name" value="INNER MEMBRANE PROTEIN"/>
    <property type="match status" value="1"/>
</dbReference>
<evidence type="ECO:0000256" key="2">
    <source>
        <dbReference type="ARBA" id="ARBA00022475"/>
    </source>
</evidence>
<dbReference type="PANTHER" id="PTHR30287">
    <property type="entry name" value="MEMBRANE COMPONENT OF PREDICTED ABC SUPERFAMILY METABOLITE UPTAKE TRANSPORTER"/>
    <property type="match status" value="1"/>
</dbReference>